<dbReference type="GO" id="GO:0003729">
    <property type="term" value="F:mRNA binding"/>
    <property type="evidence" value="ECO:0007669"/>
    <property type="project" value="InterPro"/>
</dbReference>
<keyword evidence="4" id="KW-0378">Hydrolase</keyword>
<keyword evidence="2" id="KW-0540">Nuclease</keyword>
<comment type="caution">
    <text evidence="7">The sequence shown here is derived from an EMBL/GenBank/DDBJ whole genome shotgun (WGS) entry which is preliminary data.</text>
</comment>
<evidence type="ECO:0000256" key="5">
    <source>
        <dbReference type="ARBA" id="ARBA00022884"/>
    </source>
</evidence>
<proteinExistence type="predicted"/>
<keyword evidence="5" id="KW-0694">RNA-binding</keyword>
<evidence type="ECO:0000256" key="1">
    <source>
        <dbReference type="ARBA" id="ARBA00022649"/>
    </source>
</evidence>
<keyword evidence="3" id="KW-0255">Endonuclease</keyword>
<reference evidence="7" key="1">
    <citation type="journal article" date="2014" name="Front. Microbiol.">
        <title>High frequency of phylogenetically diverse reductive dehalogenase-homologous genes in deep subseafloor sedimentary metagenomes.</title>
        <authorList>
            <person name="Kawai M."/>
            <person name="Futagami T."/>
            <person name="Toyoda A."/>
            <person name="Takaki Y."/>
            <person name="Nishi S."/>
            <person name="Hori S."/>
            <person name="Arai W."/>
            <person name="Tsubouchi T."/>
            <person name="Morono Y."/>
            <person name="Uchiyama I."/>
            <person name="Ito T."/>
            <person name="Fujiyama A."/>
            <person name="Inagaki F."/>
            <person name="Takami H."/>
        </authorList>
    </citation>
    <scope>NUCLEOTIDE SEQUENCE</scope>
    <source>
        <strain evidence="7">Expedition CK06-06</strain>
    </source>
</reference>
<keyword evidence="1" id="KW-1277">Toxin-antitoxin system</keyword>
<evidence type="ECO:0000256" key="6">
    <source>
        <dbReference type="ARBA" id="ARBA00023016"/>
    </source>
</evidence>
<name>X1J039_9ZZZZ</name>
<dbReference type="GO" id="GO:0004519">
    <property type="term" value="F:endonuclease activity"/>
    <property type="evidence" value="ECO:0007669"/>
    <property type="project" value="UniProtKB-KW"/>
</dbReference>
<dbReference type="InterPro" id="IPR012933">
    <property type="entry name" value="HicA_mRNA_interferase"/>
</dbReference>
<accession>X1J039</accession>
<dbReference type="EMBL" id="BARU01031480">
    <property type="protein sequence ID" value="GAH74865.1"/>
    <property type="molecule type" value="Genomic_DNA"/>
</dbReference>
<gene>
    <name evidence="7" type="ORF">S03H2_49784</name>
</gene>
<dbReference type="AlphaFoldDB" id="X1J039"/>
<sequence>MASTISGKQLIRLLQADGWVIRRQAKHGISLSKSFGDHTKVTVVPDTRASLPSGTLMAILGQKQTGLGRKGFHNLIDKYGV</sequence>
<dbReference type="InterPro" id="IPR038570">
    <property type="entry name" value="HicA_sf"/>
</dbReference>
<dbReference type="Pfam" id="PF07927">
    <property type="entry name" value="HicA_toxin"/>
    <property type="match status" value="1"/>
</dbReference>
<evidence type="ECO:0000256" key="4">
    <source>
        <dbReference type="ARBA" id="ARBA00022801"/>
    </source>
</evidence>
<dbReference type="Gene3D" id="3.30.920.30">
    <property type="entry name" value="Hypothetical protein"/>
    <property type="match status" value="1"/>
</dbReference>
<protein>
    <recommendedName>
        <fullName evidence="8">YcfA family protein</fullName>
    </recommendedName>
</protein>
<evidence type="ECO:0008006" key="8">
    <source>
        <dbReference type="Google" id="ProtNLM"/>
    </source>
</evidence>
<evidence type="ECO:0000256" key="3">
    <source>
        <dbReference type="ARBA" id="ARBA00022759"/>
    </source>
</evidence>
<dbReference type="SUPFAM" id="SSF54786">
    <property type="entry name" value="YcfA/nrd intein domain"/>
    <property type="match status" value="1"/>
</dbReference>
<evidence type="ECO:0000313" key="7">
    <source>
        <dbReference type="EMBL" id="GAH74865.1"/>
    </source>
</evidence>
<evidence type="ECO:0000256" key="2">
    <source>
        <dbReference type="ARBA" id="ARBA00022722"/>
    </source>
</evidence>
<organism evidence="7">
    <name type="scientific">marine sediment metagenome</name>
    <dbReference type="NCBI Taxonomy" id="412755"/>
    <lineage>
        <taxon>unclassified sequences</taxon>
        <taxon>metagenomes</taxon>
        <taxon>ecological metagenomes</taxon>
    </lineage>
</organism>
<keyword evidence="6" id="KW-0346">Stress response</keyword>
<dbReference type="GO" id="GO:0016787">
    <property type="term" value="F:hydrolase activity"/>
    <property type="evidence" value="ECO:0007669"/>
    <property type="project" value="UniProtKB-KW"/>
</dbReference>